<accession>A0ABU1YJR8</accession>
<keyword evidence="1" id="KW-0472">Membrane</keyword>
<dbReference type="EMBL" id="JAVDXU010000001">
    <property type="protein sequence ID" value="MDR7269101.1"/>
    <property type="molecule type" value="Genomic_DNA"/>
</dbReference>
<name>A0ABU1YJR8_ROSSA</name>
<gene>
    <name evidence="2" type="ORF">J2X20_001730</name>
</gene>
<dbReference type="RefSeq" id="WP_310263456.1">
    <property type="nucleotide sequence ID" value="NZ_JAVDXU010000001.1"/>
</dbReference>
<organism evidence="2 3">
    <name type="scientific">Roseateles saccharophilus</name>
    <name type="common">Pseudomonas saccharophila</name>
    <dbReference type="NCBI Taxonomy" id="304"/>
    <lineage>
        <taxon>Bacteria</taxon>
        <taxon>Pseudomonadati</taxon>
        <taxon>Pseudomonadota</taxon>
        <taxon>Betaproteobacteria</taxon>
        <taxon>Burkholderiales</taxon>
        <taxon>Sphaerotilaceae</taxon>
        <taxon>Roseateles</taxon>
    </lineage>
</organism>
<protein>
    <recommendedName>
        <fullName evidence="4">PEP-CTERM protein-sorting domain-containing protein</fullName>
    </recommendedName>
</protein>
<evidence type="ECO:0000313" key="2">
    <source>
        <dbReference type="EMBL" id="MDR7269101.1"/>
    </source>
</evidence>
<keyword evidence="1" id="KW-0812">Transmembrane</keyword>
<keyword evidence="3" id="KW-1185">Reference proteome</keyword>
<reference evidence="2 3" key="1">
    <citation type="submission" date="2023-07" db="EMBL/GenBank/DDBJ databases">
        <title>Sorghum-associated microbial communities from plants grown in Nebraska, USA.</title>
        <authorList>
            <person name="Schachtman D."/>
        </authorList>
    </citation>
    <scope>NUCLEOTIDE SEQUENCE [LARGE SCALE GENOMIC DNA]</scope>
    <source>
        <strain evidence="2 3">BE314</strain>
    </source>
</reference>
<evidence type="ECO:0008006" key="4">
    <source>
        <dbReference type="Google" id="ProtNLM"/>
    </source>
</evidence>
<feature type="transmembrane region" description="Helical" evidence="1">
    <location>
        <begin position="178"/>
        <end position="197"/>
    </location>
</feature>
<keyword evidence="1" id="KW-1133">Transmembrane helix</keyword>
<dbReference type="Proteomes" id="UP001180453">
    <property type="component" value="Unassembled WGS sequence"/>
</dbReference>
<comment type="caution">
    <text evidence="2">The sequence shown here is derived from an EMBL/GenBank/DDBJ whole genome shotgun (WGS) entry which is preliminary data.</text>
</comment>
<evidence type="ECO:0000256" key="1">
    <source>
        <dbReference type="SAM" id="Phobius"/>
    </source>
</evidence>
<proteinExistence type="predicted"/>
<evidence type="ECO:0000313" key="3">
    <source>
        <dbReference type="Proteomes" id="UP001180453"/>
    </source>
</evidence>
<sequence>MTSLLLRARLWLAALLFAPTLLLAAPYEVIGAISTHQTGGPFLTNLGNGTTRWVTPLDWTNNNAFATGPLFFIATSQWVNGSPVNANAMQWDNAAGLFRQGNLAAEADNEDRFIKLTDTDISFAALNPVFGIGAGDSLAAFALGTFNPGQTRNAEINFLLTDSIGEMWFNGFIVQQKLPLPGSLPLVLAGFLALSAARRIRR</sequence>